<organism evidence="3 4">
    <name type="scientific">Clonostachys solani</name>
    <dbReference type="NCBI Taxonomy" id="160281"/>
    <lineage>
        <taxon>Eukaryota</taxon>
        <taxon>Fungi</taxon>
        <taxon>Dikarya</taxon>
        <taxon>Ascomycota</taxon>
        <taxon>Pezizomycotina</taxon>
        <taxon>Sordariomycetes</taxon>
        <taxon>Hypocreomycetidae</taxon>
        <taxon>Hypocreales</taxon>
        <taxon>Bionectriaceae</taxon>
        <taxon>Clonostachys</taxon>
    </lineage>
</organism>
<dbReference type="OrthoDB" id="10439520at2759"/>
<evidence type="ECO:0000313" key="3">
    <source>
        <dbReference type="EMBL" id="CAH0058048.1"/>
    </source>
</evidence>
<feature type="coiled-coil region" evidence="1">
    <location>
        <begin position="176"/>
        <end position="203"/>
    </location>
</feature>
<dbReference type="AlphaFoldDB" id="A0A9N9ZMN1"/>
<dbReference type="EMBL" id="CABFOC020000082">
    <property type="protein sequence ID" value="CAH0058048.1"/>
    <property type="molecule type" value="Genomic_DNA"/>
</dbReference>
<reference evidence="3 4" key="2">
    <citation type="submission" date="2021-10" db="EMBL/GenBank/DDBJ databases">
        <authorList>
            <person name="Piombo E."/>
        </authorList>
    </citation>
    <scope>NUCLEOTIDE SEQUENCE [LARGE SCALE GENOMIC DNA]</scope>
</reference>
<sequence>MQCMDRATTAAQRRITELSFLWGPKGLLRVAFESTGQETSSDFCNIVNRMVDDWERISLSTMKRREKTAKEARTILGELSQTQSDYTNVKEPSGPLTLEDKISGVLRDLNSIKQQIDEAYCRKMESLLVTVTSRFQLGELDSLFLPDTEEGPTNDDRKTRGATLKPTQTNRTQIQRDLLKSEISKANQEAEKAEADIKSRRIELQTVTGIAQGIVEGLKGVY</sequence>
<feature type="region of interest" description="Disordered" evidence="2">
    <location>
        <begin position="146"/>
        <end position="172"/>
    </location>
</feature>
<evidence type="ECO:0000256" key="1">
    <source>
        <dbReference type="SAM" id="Coils"/>
    </source>
</evidence>
<evidence type="ECO:0000256" key="2">
    <source>
        <dbReference type="SAM" id="MobiDB-lite"/>
    </source>
</evidence>
<keyword evidence="4" id="KW-1185">Reference proteome</keyword>
<gene>
    <name evidence="3" type="ORF">CSOL1703_00008526</name>
</gene>
<comment type="caution">
    <text evidence="3">The sequence shown here is derived from an EMBL/GenBank/DDBJ whole genome shotgun (WGS) entry which is preliminary data.</text>
</comment>
<name>A0A9N9ZMN1_9HYPO</name>
<evidence type="ECO:0000313" key="4">
    <source>
        <dbReference type="Proteomes" id="UP000775872"/>
    </source>
</evidence>
<proteinExistence type="predicted"/>
<reference evidence="4" key="1">
    <citation type="submission" date="2019-06" db="EMBL/GenBank/DDBJ databases">
        <authorList>
            <person name="Broberg M."/>
        </authorList>
    </citation>
    <scope>NUCLEOTIDE SEQUENCE [LARGE SCALE GENOMIC DNA]</scope>
</reference>
<dbReference type="Proteomes" id="UP000775872">
    <property type="component" value="Unassembled WGS sequence"/>
</dbReference>
<accession>A0A9N9ZMN1</accession>
<keyword evidence="1" id="KW-0175">Coiled coil</keyword>
<protein>
    <submittedName>
        <fullName evidence="3">Uncharacterized protein</fullName>
    </submittedName>
</protein>